<dbReference type="EMBL" id="JAUTXU010000140">
    <property type="protein sequence ID" value="KAK3704358.1"/>
    <property type="molecule type" value="Genomic_DNA"/>
</dbReference>
<organism evidence="1 2">
    <name type="scientific">Vermiconidia calcicola</name>
    <dbReference type="NCBI Taxonomy" id="1690605"/>
    <lineage>
        <taxon>Eukaryota</taxon>
        <taxon>Fungi</taxon>
        <taxon>Dikarya</taxon>
        <taxon>Ascomycota</taxon>
        <taxon>Pezizomycotina</taxon>
        <taxon>Dothideomycetes</taxon>
        <taxon>Dothideomycetidae</taxon>
        <taxon>Mycosphaerellales</taxon>
        <taxon>Extremaceae</taxon>
        <taxon>Vermiconidia</taxon>
    </lineage>
</organism>
<sequence>MSGSENGGNGSTEQRQVVSPGRVLGARSASPAKRSAADMEDGDKSAAGGGSVPGSFAKEQDDAPSDYDVAMAGMTPANNEPMATQETVLNSMDTSAQASMTTDTSATSFQSDAPPPYSAEDTLPPRAKSSTDYTTEEIDMQESTVRQKQSKQLDEGQKGRVVSMKWLARVLSRSSEGLKDNKYPKEAREGPIGPVDNADIVPEGAFKEPFLKDIGGGEYIPLRPGLAIGQDHEIFTDEAWGEIAAKYGAIIGQKPIERYVRNTADAEAGYANLQYEVYPPIFTIRKVPQPKPAAEEEEQRPRSSSSSLAALRLRTEQYGRGQNSPDDALRLVSSRQERFQKFLARSKEAAGIPRSTKVKVFKMLDPSSVDVDKPQSGVMSPPASRNTSPKRAQAPNSKLVVDLEAFNKMEIGKDLEPIDAKDETNNSNYNGASNMDLHVLVEDATLLLEEQLGGPGGGEFVSDKKKISNLFNRTKKDSGSKPGSATASGRTSPAPGGMVTRGRARRDGRTRGTVGLTNLGNTCYMNSALQCIRSVEELAIYFLSEKYKKDINVGNPLGHHGAMAKQYASLLNLIYSDTSSGAITPSTFKKLLGTAQPMFSGYGQQDSQEFLSFLVDALHEDLNRILKKPYNENPDSDDNTVRDPQAIIDLGEVYRKNHQARNDSVATDLFSGFYKNTMECPVCDKVSITFDPYSLVTVQLPVESTFQHTVTFVPRLGRPINHAIDIDKNATIKMLKENVASKHAGVQPDRLLMVEVYSHKIYKVFEDKTSLAEASIQPNDYLFVFELEDVPSNPPPPEKKTLYSSYNMYNNKSEDKVPEMDDPKADRFAVPVFSRQKNRYGSAWDIIMHPMYIVVTRDEAKDFDTILKKVLIAVSRLTSVPILTENAESADVQSAANEVQKDGPTADENGQVNDTSSSEDGYVKVSMGNSESAQQVGDVQTNGTTKDDSADDDRPVPSGFMDPQYFISPTLRNQLFAMNYAQSESGMHCTGMASFQERSIRNMFDRVKLPVRRGSTQSTSSGEESTTSTGSGTQLNGDAEESDADDADKPDITLGDESALGIPATPIDADDSENELPDNPLAPTSRKGRRNNKKNNKKGRRGQKTYATKGKRGQFQGRPNSAGSQRSLGGRWNQEEDNPYYIKLGEGIVLDWYPDALDSLFNGDANNDEDTRGQYVSSADGKGLPFIEDPEVEAKKGRREMRKKNGISLEDCFVETGKREVLSEDNAWYCNRCKEMRRAAKTLEIWTMPDILVVHLKRFGGNRSFRDKIDVFVDYPIEGLDMTQRVGLKEDGKEYLYDLFAVDNHYGGLGGGHYTAMAKNFYDGQWYDYNDSSCSKTKDDRLHSAAAYLLFYRRRSDKPLGPQYLQDLVMEARNPQQVEPAAEETAEESDSGEGRLGGPNGSLLGSSGGSIGAGVGAESRRAGSGLAGVGLGAGSSLMTRTNQVNEIEGAPVFGPQRPPHMEYGHQAEPSWNFDGLSDAVEANGDAERLIDNVNAVNADDDDAASTTAEMGNMGDDDFARSMDEDFSSFENTGGSNWSTAGYTTPVEDSFGTYDDHHLYSSAHEHQDDTLHLEDAGLIGQHEKDDLEAVHIYPDPPDMD</sequence>
<evidence type="ECO:0000313" key="1">
    <source>
        <dbReference type="EMBL" id="KAK3704358.1"/>
    </source>
</evidence>
<comment type="caution">
    <text evidence="1">The sequence shown here is derived from an EMBL/GenBank/DDBJ whole genome shotgun (WGS) entry which is preliminary data.</text>
</comment>
<protein>
    <submittedName>
        <fullName evidence="1">Uncharacterized protein</fullName>
    </submittedName>
</protein>
<keyword evidence="2" id="KW-1185">Reference proteome</keyword>
<name>A0ACC3MVV5_9PEZI</name>
<accession>A0ACC3MVV5</accession>
<evidence type="ECO:0000313" key="2">
    <source>
        <dbReference type="Proteomes" id="UP001281147"/>
    </source>
</evidence>
<gene>
    <name evidence="1" type="ORF">LTR37_013911</name>
</gene>
<dbReference type="Proteomes" id="UP001281147">
    <property type="component" value="Unassembled WGS sequence"/>
</dbReference>
<reference evidence="1" key="1">
    <citation type="submission" date="2023-07" db="EMBL/GenBank/DDBJ databases">
        <title>Black Yeasts Isolated from many extreme environments.</title>
        <authorList>
            <person name="Coleine C."/>
            <person name="Stajich J.E."/>
            <person name="Selbmann L."/>
        </authorList>
    </citation>
    <scope>NUCLEOTIDE SEQUENCE</scope>
    <source>
        <strain evidence="1">CCFEE 5714</strain>
    </source>
</reference>
<proteinExistence type="predicted"/>